<keyword evidence="4" id="KW-0143">Chaperone</keyword>
<gene>
    <name evidence="7" type="ORF">SAMN06296036_12357</name>
</gene>
<dbReference type="EMBL" id="FWZT01000023">
    <property type="protein sequence ID" value="SMF66695.1"/>
    <property type="molecule type" value="Genomic_DNA"/>
</dbReference>
<dbReference type="SUPFAM" id="SSF82708">
    <property type="entry name" value="R3H domain"/>
    <property type="match status" value="1"/>
</dbReference>
<dbReference type="InterPro" id="IPR034079">
    <property type="entry name" value="R3H_KhpB"/>
</dbReference>
<keyword evidence="5" id="KW-0961">Cell wall biogenesis/degradation</keyword>
<dbReference type="Gene3D" id="3.30.1370.50">
    <property type="entry name" value="R3H-like domain"/>
    <property type="match status" value="1"/>
</dbReference>
<accession>A0A1Y6CHX7</accession>
<evidence type="ECO:0000256" key="2">
    <source>
        <dbReference type="ARBA" id="ARBA00022884"/>
    </source>
</evidence>
<dbReference type="PANTHER" id="PTHR35800:SF1">
    <property type="entry name" value="RNA-BINDING PROTEIN KHPB"/>
    <property type="match status" value="1"/>
</dbReference>
<dbReference type="STRING" id="1513793.SAMN06296036_12357"/>
<keyword evidence="1" id="KW-0963">Cytoplasm</keyword>
<keyword evidence="2" id="KW-0694">RNA-binding</keyword>
<dbReference type="PANTHER" id="PTHR35800">
    <property type="entry name" value="PROTEIN JAG"/>
    <property type="match status" value="1"/>
</dbReference>
<dbReference type="CDD" id="cd02644">
    <property type="entry name" value="R3H_jag"/>
    <property type="match status" value="1"/>
</dbReference>
<feature type="domain" description="R3H" evidence="6">
    <location>
        <begin position="172"/>
        <end position="238"/>
    </location>
</feature>
<sequence>MQNRSSEEVRVTAKTVDVALKEAASLLNVEQGDVDYRVVSQTNGGFFSFLAKKVEIAAWSKVNGSSKKRVPASASTNEQADMSDREIEELKDDLREFCAGICQYVSGQDVKVTAELADQRLILDIDDEYMSAQIAKNSKLAESLEHILRKKPRHLKRELPFRIFVDVKGVRRKRETDLVELARDLSEKVHENKRPIVLNYKSSYDRKIIHMALDKDDRVYTKSIGTGPNRKLMILPIKKKDEADGQYEQV</sequence>
<dbReference type="PROSITE" id="PS51061">
    <property type="entry name" value="R3H"/>
    <property type="match status" value="1"/>
</dbReference>
<dbReference type="InterPro" id="IPR001374">
    <property type="entry name" value="R3H_dom"/>
</dbReference>
<dbReference type="AlphaFoldDB" id="A0A1Y6CHX7"/>
<keyword evidence="3" id="KW-0133">Cell shape</keyword>
<dbReference type="GO" id="GO:0071555">
    <property type="term" value="P:cell wall organization"/>
    <property type="evidence" value="ECO:0007669"/>
    <property type="project" value="UniProtKB-KW"/>
</dbReference>
<dbReference type="InterPro" id="IPR015946">
    <property type="entry name" value="KH_dom-like_a/b"/>
</dbReference>
<dbReference type="GO" id="GO:0008360">
    <property type="term" value="P:regulation of cell shape"/>
    <property type="evidence" value="ECO:0007669"/>
    <property type="project" value="UniProtKB-KW"/>
</dbReference>
<dbReference type="InterPro" id="IPR038247">
    <property type="entry name" value="Jag_N_dom_sf"/>
</dbReference>
<evidence type="ECO:0000256" key="4">
    <source>
        <dbReference type="ARBA" id="ARBA00023186"/>
    </source>
</evidence>
<dbReference type="Gene3D" id="3.30.30.80">
    <property type="entry name" value="probable RNA-binding protein from clostridium symbiosum atcc 14940"/>
    <property type="match status" value="1"/>
</dbReference>
<dbReference type="InterPro" id="IPR039247">
    <property type="entry name" value="KhpB"/>
</dbReference>
<dbReference type="RefSeq" id="WP_132323645.1">
    <property type="nucleotide sequence ID" value="NZ_FWZT01000023.1"/>
</dbReference>
<protein>
    <submittedName>
        <fullName evidence="7">SpoIIIJ-associated protein</fullName>
    </submittedName>
</protein>
<evidence type="ECO:0000313" key="7">
    <source>
        <dbReference type="EMBL" id="SMF66695.1"/>
    </source>
</evidence>
<evidence type="ECO:0000256" key="1">
    <source>
        <dbReference type="ARBA" id="ARBA00022490"/>
    </source>
</evidence>
<dbReference type="InterPro" id="IPR032782">
    <property type="entry name" value="KhpB_N"/>
</dbReference>
<keyword evidence="8" id="KW-1185">Reference proteome</keyword>
<proteinExistence type="predicted"/>
<organism evidence="7 8">
    <name type="scientific">Pseudobacteriovorax antillogorgiicola</name>
    <dbReference type="NCBI Taxonomy" id="1513793"/>
    <lineage>
        <taxon>Bacteria</taxon>
        <taxon>Pseudomonadati</taxon>
        <taxon>Bdellovibrionota</taxon>
        <taxon>Oligoflexia</taxon>
        <taxon>Oligoflexales</taxon>
        <taxon>Pseudobacteriovoracaceae</taxon>
        <taxon>Pseudobacteriovorax</taxon>
    </lineage>
</organism>
<dbReference type="Pfam" id="PF01424">
    <property type="entry name" value="R3H"/>
    <property type="match status" value="1"/>
</dbReference>
<dbReference type="Gene3D" id="3.30.300.20">
    <property type="match status" value="1"/>
</dbReference>
<dbReference type="OrthoDB" id="9794483at2"/>
<evidence type="ECO:0000256" key="5">
    <source>
        <dbReference type="ARBA" id="ARBA00023316"/>
    </source>
</evidence>
<dbReference type="Proteomes" id="UP000192907">
    <property type="component" value="Unassembled WGS sequence"/>
</dbReference>
<reference evidence="8" key="1">
    <citation type="submission" date="2017-04" db="EMBL/GenBank/DDBJ databases">
        <authorList>
            <person name="Varghese N."/>
            <person name="Submissions S."/>
        </authorList>
    </citation>
    <scope>NUCLEOTIDE SEQUENCE [LARGE SCALE GENOMIC DNA]</scope>
    <source>
        <strain evidence="8">RKEM611</strain>
    </source>
</reference>
<dbReference type="Pfam" id="PF14804">
    <property type="entry name" value="Jag_N"/>
    <property type="match status" value="1"/>
</dbReference>
<name>A0A1Y6CHX7_9BACT</name>
<evidence type="ECO:0000313" key="8">
    <source>
        <dbReference type="Proteomes" id="UP000192907"/>
    </source>
</evidence>
<dbReference type="GO" id="GO:0003723">
    <property type="term" value="F:RNA binding"/>
    <property type="evidence" value="ECO:0007669"/>
    <property type="project" value="UniProtKB-KW"/>
</dbReference>
<evidence type="ECO:0000256" key="3">
    <source>
        <dbReference type="ARBA" id="ARBA00022960"/>
    </source>
</evidence>
<dbReference type="SMART" id="SM00393">
    <property type="entry name" value="R3H"/>
    <property type="match status" value="1"/>
</dbReference>
<dbReference type="InterPro" id="IPR036867">
    <property type="entry name" value="R3H_dom_sf"/>
</dbReference>
<evidence type="ECO:0000259" key="6">
    <source>
        <dbReference type="PROSITE" id="PS51061"/>
    </source>
</evidence>
<dbReference type="SMART" id="SM01245">
    <property type="entry name" value="Jag_N"/>
    <property type="match status" value="1"/>
</dbReference>